<evidence type="ECO:0000313" key="2">
    <source>
        <dbReference type="Proteomes" id="UP000309215"/>
    </source>
</evidence>
<dbReference type="InterPro" id="IPR021927">
    <property type="entry name" value="DUF3540"/>
</dbReference>
<dbReference type="AlphaFoldDB" id="A0A4U1IZG0"/>
<proteinExistence type="predicted"/>
<dbReference type="OrthoDB" id="5432037at2"/>
<name>A0A4U1IZG0_9BACT</name>
<dbReference type="Pfam" id="PF12059">
    <property type="entry name" value="DUF3540"/>
    <property type="match status" value="1"/>
</dbReference>
<dbReference type="Proteomes" id="UP000309215">
    <property type="component" value="Unassembled WGS sequence"/>
</dbReference>
<reference evidence="1 2" key="1">
    <citation type="submission" date="2019-04" db="EMBL/GenBank/DDBJ databases">
        <authorList>
            <person name="Li Y."/>
            <person name="Wang J."/>
        </authorList>
    </citation>
    <scope>NUCLEOTIDE SEQUENCE [LARGE SCALE GENOMIC DNA]</scope>
    <source>
        <strain evidence="1 2">DSM 14668</strain>
    </source>
</reference>
<comment type="caution">
    <text evidence="1">The sequence shown here is derived from an EMBL/GenBank/DDBJ whole genome shotgun (WGS) entry which is preliminary data.</text>
</comment>
<accession>A0A4U1IZG0</accession>
<protein>
    <submittedName>
        <fullName evidence="1">DUF3540 domain-containing protein</fullName>
    </submittedName>
</protein>
<evidence type="ECO:0000313" key="1">
    <source>
        <dbReference type="EMBL" id="TKD00108.1"/>
    </source>
</evidence>
<sequence>MNGNLARKLDELEAYQVMGTVVHAEPGLFIVRTGRGDMRARRATSCLVEPRIDDFVLVAGAPSGAAWVLAVLTREEGAGASLVCDGDLEIKVPEGRVRVASKEGIDLVSQKDVSVLADGVRVHAATGSVVMDSLSYLGGLVRSEIGKLRHEGGIVERVVERVSERVKRSFRKVEEVDQVKAERIDYSAKQVMSLRAENAIVTAEELVKMDGEQIHLG</sequence>
<keyword evidence="2" id="KW-1185">Reference proteome</keyword>
<gene>
    <name evidence="1" type="ORF">E8A74_35735</name>
</gene>
<organism evidence="1 2">
    <name type="scientific">Polyangium fumosum</name>
    <dbReference type="NCBI Taxonomy" id="889272"/>
    <lineage>
        <taxon>Bacteria</taxon>
        <taxon>Pseudomonadati</taxon>
        <taxon>Myxococcota</taxon>
        <taxon>Polyangia</taxon>
        <taxon>Polyangiales</taxon>
        <taxon>Polyangiaceae</taxon>
        <taxon>Polyangium</taxon>
    </lineage>
</organism>
<dbReference type="EMBL" id="SSMQ01000050">
    <property type="protein sequence ID" value="TKD00108.1"/>
    <property type="molecule type" value="Genomic_DNA"/>
</dbReference>
<dbReference type="RefSeq" id="WP_136933575.1">
    <property type="nucleotide sequence ID" value="NZ_SSMQ01000050.1"/>
</dbReference>